<accession>A0A9Q0BDD7</accession>
<dbReference type="RefSeq" id="XP_051362628.1">
    <property type="nucleotide sequence ID" value="XM_051505977.1"/>
</dbReference>
<dbReference type="OrthoDB" id="5404940at2759"/>
<gene>
    <name evidence="3" type="ORF">J7T54_004938</name>
</gene>
<keyword evidence="4" id="KW-1185">Reference proteome</keyword>
<feature type="compositionally biased region" description="Polar residues" evidence="1">
    <location>
        <begin position="248"/>
        <end position="258"/>
    </location>
</feature>
<keyword evidence="2" id="KW-1133">Transmembrane helix</keyword>
<reference evidence="3" key="1">
    <citation type="journal article" date="2021" name="J Fungi (Basel)">
        <title>Genomic and Metabolomic Analyses of the Marine Fungus Emericellopsis cladophorae: Insights into Saltwater Adaptability Mechanisms and Its Biosynthetic Potential.</title>
        <authorList>
            <person name="Goncalves M.F.M."/>
            <person name="Hilario S."/>
            <person name="Van de Peer Y."/>
            <person name="Esteves A.C."/>
            <person name="Alves A."/>
        </authorList>
    </citation>
    <scope>NUCLEOTIDE SEQUENCE</scope>
    <source>
        <strain evidence="3">MUM 19.33</strain>
    </source>
</reference>
<evidence type="ECO:0000313" key="3">
    <source>
        <dbReference type="EMBL" id="KAI6781772.1"/>
    </source>
</evidence>
<feature type="region of interest" description="Disordered" evidence="1">
    <location>
        <begin position="1"/>
        <end position="45"/>
    </location>
</feature>
<name>A0A9Q0BDD7_9HYPO</name>
<sequence>MAVQPPYLYSDQRDDSRFPATSFDPKAVTRASWQKPAPKPKRDGPLISFNRHPDAHMVLTHRANPYAPMGSRTKKAIKWLRRVQLGIRIVQINVALGLLACMVILINMDEVKGWIMRIVPGIVAGHCLYSIYHLSRDATGRTPGSSAAYHIFSALADMITMGFYAFTALTIHNESGKWSTRLPQGSELLGAVVLAAYYGLVGSGSLHGASLFMSLWLAWAFRKISLMPPDMNPLEDNLTARPKHKRNQSSMTTLTNNESEYEKRLSTPGSGRPWSQNSYGEESPRRSVPFMHTRQGSSISFGSGSPTRANLPDRQYQIVAGNMSPRNSAMSPQSNKLSRPVSAQNSAYAELPMQDALDQDARVGKFREAWAPTDSMVSRTNRRNREAAVAMRQNNRNSAAYAALTDERYDVEDSDSEYGNENDLNDGDLSQGLHPNPLRSNPHDTEKRLADRAKTPFYPVINKHQSADMAVFGGSGKVEEMKHYSVDASTLSETSHNRRRVSDKDIADEADPIPAAMPTKRWSQRLMKKRDSSIQPDSAFLAKPYGELKSATPPIIIGNDRKISSGNDYGSQYIGSMHGRRNVSGKVAEEGRAVPARKPVNTDIGFYAHKGY</sequence>
<feature type="transmembrane region" description="Helical" evidence="2">
    <location>
        <begin position="147"/>
        <end position="171"/>
    </location>
</feature>
<feature type="transmembrane region" description="Helical" evidence="2">
    <location>
        <begin position="191"/>
        <end position="221"/>
    </location>
</feature>
<evidence type="ECO:0000313" key="4">
    <source>
        <dbReference type="Proteomes" id="UP001055219"/>
    </source>
</evidence>
<evidence type="ECO:0000256" key="1">
    <source>
        <dbReference type="SAM" id="MobiDB-lite"/>
    </source>
</evidence>
<organism evidence="3 4">
    <name type="scientific">Emericellopsis cladophorae</name>
    <dbReference type="NCBI Taxonomy" id="2686198"/>
    <lineage>
        <taxon>Eukaryota</taxon>
        <taxon>Fungi</taxon>
        <taxon>Dikarya</taxon>
        <taxon>Ascomycota</taxon>
        <taxon>Pezizomycotina</taxon>
        <taxon>Sordariomycetes</taxon>
        <taxon>Hypocreomycetidae</taxon>
        <taxon>Hypocreales</taxon>
        <taxon>Bionectriaceae</taxon>
        <taxon>Emericellopsis</taxon>
    </lineage>
</organism>
<evidence type="ECO:0000256" key="2">
    <source>
        <dbReference type="SAM" id="Phobius"/>
    </source>
</evidence>
<reference evidence="3" key="2">
    <citation type="submission" date="2022-07" db="EMBL/GenBank/DDBJ databases">
        <authorList>
            <person name="Goncalves M.F.M."/>
            <person name="Hilario S."/>
            <person name="Van De Peer Y."/>
            <person name="Esteves A.C."/>
            <person name="Alves A."/>
        </authorList>
    </citation>
    <scope>NUCLEOTIDE SEQUENCE</scope>
    <source>
        <strain evidence="3">MUM 19.33</strain>
    </source>
</reference>
<keyword evidence="2" id="KW-0812">Transmembrane</keyword>
<feature type="compositionally biased region" description="Polar residues" evidence="1">
    <location>
        <begin position="267"/>
        <end position="280"/>
    </location>
</feature>
<feature type="region of interest" description="Disordered" evidence="1">
    <location>
        <begin position="235"/>
        <end position="288"/>
    </location>
</feature>
<feature type="transmembrane region" description="Helical" evidence="2">
    <location>
        <begin position="114"/>
        <end position="135"/>
    </location>
</feature>
<proteinExistence type="predicted"/>
<feature type="transmembrane region" description="Helical" evidence="2">
    <location>
        <begin position="85"/>
        <end position="108"/>
    </location>
</feature>
<dbReference type="Proteomes" id="UP001055219">
    <property type="component" value="Unassembled WGS sequence"/>
</dbReference>
<dbReference type="EMBL" id="JAGIXG020000018">
    <property type="protein sequence ID" value="KAI6781772.1"/>
    <property type="molecule type" value="Genomic_DNA"/>
</dbReference>
<dbReference type="AlphaFoldDB" id="A0A9Q0BDD7"/>
<comment type="caution">
    <text evidence="3">The sequence shown here is derived from an EMBL/GenBank/DDBJ whole genome shotgun (WGS) entry which is preliminary data.</text>
</comment>
<dbReference type="GeneID" id="75831424"/>
<keyword evidence="2" id="KW-0472">Membrane</keyword>
<feature type="compositionally biased region" description="Acidic residues" evidence="1">
    <location>
        <begin position="409"/>
        <end position="426"/>
    </location>
</feature>
<feature type="region of interest" description="Disordered" evidence="1">
    <location>
        <begin position="390"/>
        <end position="444"/>
    </location>
</feature>
<protein>
    <submittedName>
        <fullName evidence="3">Uncharacterized protein</fullName>
    </submittedName>
</protein>